<accession>A0A9P4LQH7</accession>
<dbReference type="EMBL" id="ML978155">
    <property type="protein sequence ID" value="KAF2036196.1"/>
    <property type="molecule type" value="Genomic_DNA"/>
</dbReference>
<comment type="caution">
    <text evidence="1">The sequence shown here is derived from an EMBL/GenBank/DDBJ whole genome shotgun (WGS) entry which is preliminary data.</text>
</comment>
<name>A0A9P4LQH7_9PLEO</name>
<dbReference type="AlphaFoldDB" id="A0A9P4LQH7"/>
<reference evidence="1" key="1">
    <citation type="journal article" date="2020" name="Stud. Mycol.">
        <title>101 Dothideomycetes genomes: a test case for predicting lifestyles and emergence of pathogens.</title>
        <authorList>
            <person name="Haridas S."/>
            <person name="Albert R."/>
            <person name="Binder M."/>
            <person name="Bloem J."/>
            <person name="Labutti K."/>
            <person name="Salamov A."/>
            <person name="Andreopoulos B."/>
            <person name="Baker S."/>
            <person name="Barry K."/>
            <person name="Bills G."/>
            <person name="Bluhm B."/>
            <person name="Cannon C."/>
            <person name="Castanera R."/>
            <person name="Culley D."/>
            <person name="Daum C."/>
            <person name="Ezra D."/>
            <person name="Gonzalez J."/>
            <person name="Henrissat B."/>
            <person name="Kuo A."/>
            <person name="Liang C."/>
            <person name="Lipzen A."/>
            <person name="Lutzoni F."/>
            <person name="Magnuson J."/>
            <person name="Mondo S."/>
            <person name="Nolan M."/>
            <person name="Ohm R."/>
            <person name="Pangilinan J."/>
            <person name="Park H.-J."/>
            <person name="Ramirez L."/>
            <person name="Alfaro M."/>
            <person name="Sun H."/>
            <person name="Tritt A."/>
            <person name="Yoshinaga Y."/>
            <person name="Zwiers L.-H."/>
            <person name="Turgeon B."/>
            <person name="Goodwin S."/>
            <person name="Spatafora J."/>
            <person name="Crous P."/>
            <person name="Grigoriev I."/>
        </authorList>
    </citation>
    <scope>NUCLEOTIDE SEQUENCE</scope>
    <source>
        <strain evidence="1">CBS 110217</strain>
    </source>
</reference>
<gene>
    <name evidence="1" type="ORF">EK21DRAFT_106299</name>
</gene>
<proteinExistence type="predicted"/>
<dbReference type="Proteomes" id="UP000799777">
    <property type="component" value="Unassembled WGS sequence"/>
</dbReference>
<evidence type="ECO:0000313" key="1">
    <source>
        <dbReference type="EMBL" id="KAF2036196.1"/>
    </source>
</evidence>
<sequence>MTSLVAVRTALKATDSEHAALFTSLLDNGKLVPYKSKDSVRRKLGLTEADYPSLGKKQAPVVVRNPPSLEELRDICARDFPEAREYFGGRLIYLTKSGSASEIDATEETAGMWTINNLTNADAAPNSSIVTFPSEGLDELCDQGYVPPENVIHEAMTTSLILPRSTLLPLHHSNEGTTVTTVLSGSVIWTIWPSTNRNLRFLQTAYENYAETWDESRLDIAGHLEGGMAFVQTERDGLRIPPFCIMLCLSTTTSVLATYSHVTIKEFLSMLQKLPFLRAWFPTEVDGTRKQADFNASFLRYLDLMLNDDAEEEDEDKSKLKLPEGPLLKQLLNTWDKVKDDLAAMMGPAHCEATKNIWEAYLISAKGRQCRICNKRIDNKQKLMRKHFVEKHWVTAKVSKRVDSMEAMGGEDFAENMVEENEEGIMEVVEGVEDMELDEC</sequence>
<dbReference type="OrthoDB" id="3790934at2759"/>
<organism evidence="1 2">
    <name type="scientific">Setomelanomma holmii</name>
    <dbReference type="NCBI Taxonomy" id="210430"/>
    <lineage>
        <taxon>Eukaryota</taxon>
        <taxon>Fungi</taxon>
        <taxon>Dikarya</taxon>
        <taxon>Ascomycota</taxon>
        <taxon>Pezizomycotina</taxon>
        <taxon>Dothideomycetes</taxon>
        <taxon>Pleosporomycetidae</taxon>
        <taxon>Pleosporales</taxon>
        <taxon>Pleosporineae</taxon>
        <taxon>Phaeosphaeriaceae</taxon>
        <taxon>Setomelanomma</taxon>
    </lineage>
</organism>
<evidence type="ECO:0000313" key="2">
    <source>
        <dbReference type="Proteomes" id="UP000799777"/>
    </source>
</evidence>
<protein>
    <submittedName>
        <fullName evidence="1">Uncharacterized protein</fullName>
    </submittedName>
</protein>
<keyword evidence="2" id="KW-1185">Reference proteome</keyword>